<dbReference type="SUPFAM" id="SSF53335">
    <property type="entry name" value="S-adenosyl-L-methionine-dependent methyltransferases"/>
    <property type="match status" value="1"/>
</dbReference>
<dbReference type="CDD" id="cd02440">
    <property type="entry name" value="AdoMet_MTases"/>
    <property type="match status" value="1"/>
</dbReference>
<dbReference type="Pfam" id="PF13847">
    <property type="entry name" value="Methyltransf_31"/>
    <property type="match status" value="1"/>
</dbReference>
<dbReference type="EMBL" id="LAHD01000113">
    <property type="protein sequence ID" value="PHJ97534.1"/>
    <property type="molecule type" value="Genomic_DNA"/>
</dbReference>
<dbReference type="PANTHER" id="PTHR43861">
    <property type="entry name" value="TRANS-ACONITATE 2-METHYLTRANSFERASE-RELATED"/>
    <property type="match status" value="1"/>
</dbReference>
<feature type="domain" description="Methyltransferase" evidence="1">
    <location>
        <begin position="38"/>
        <end position="155"/>
    </location>
</feature>
<dbReference type="InterPro" id="IPR025714">
    <property type="entry name" value="Methyltranfer_dom"/>
</dbReference>
<accession>A0A9Q5Z7A9</accession>
<sequence length="243" mass="28102">MTEQYDTIGSTYEQYKNKATLPIVENFMFFNILGNFQEKTILDLACGTGFYTRLLKKGGSAKIVGVDISEEMIGLARQQEQNHPLGIEYQAFDIVKLPKLGNFDLVTAIYLLNYAENREHLLKMFQKIRNNLVENGRLVAVTIHPDFCLNKSNYTKYGMTVLKQEKFSEGYYSEAEFHTEPPFLLKYFGLSQLIYEWAATEAGFKKVTWHSIEIPPKAIEDYPKDYWRDFLENPLIIGLSCEN</sequence>
<dbReference type="PANTHER" id="PTHR43861:SF1">
    <property type="entry name" value="TRANS-ACONITATE 2-METHYLTRANSFERASE"/>
    <property type="match status" value="1"/>
</dbReference>
<comment type="caution">
    <text evidence="2">The sequence shown here is derived from an EMBL/GenBank/DDBJ whole genome shotgun (WGS) entry which is preliminary data.</text>
</comment>
<protein>
    <recommendedName>
        <fullName evidence="1">Methyltransferase domain-containing protein</fullName>
    </recommendedName>
</protein>
<reference evidence="2 3" key="1">
    <citation type="submission" date="2015-02" db="EMBL/GenBank/DDBJ databases">
        <title>Nostoc linckia genome annotation.</title>
        <authorList>
            <person name="Zhou Z."/>
        </authorList>
    </citation>
    <scope>NUCLEOTIDE SEQUENCE [LARGE SCALE GENOMIC DNA]</scope>
    <source>
        <strain evidence="3">z8</strain>
    </source>
</reference>
<name>A0A9Q5Z7A9_NOSLI</name>
<gene>
    <name evidence="2" type="ORF">VF08_28600</name>
</gene>
<evidence type="ECO:0000313" key="2">
    <source>
        <dbReference type="EMBL" id="PHJ97534.1"/>
    </source>
</evidence>
<organism evidence="2 3">
    <name type="scientific">Nostoc linckia z8</name>
    <dbReference type="NCBI Taxonomy" id="1628746"/>
    <lineage>
        <taxon>Bacteria</taxon>
        <taxon>Bacillati</taxon>
        <taxon>Cyanobacteriota</taxon>
        <taxon>Cyanophyceae</taxon>
        <taxon>Nostocales</taxon>
        <taxon>Nostocaceae</taxon>
        <taxon>Nostoc</taxon>
    </lineage>
</organism>
<dbReference type="InterPro" id="IPR029063">
    <property type="entry name" value="SAM-dependent_MTases_sf"/>
</dbReference>
<dbReference type="RefSeq" id="WP_099071512.1">
    <property type="nucleotide sequence ID" value="NZ_LAHD01000113.1"/>
</dbReference>
<dbReference type="Proteomes" id="UP000222310">
    <property type="component" value="Unassembled WGS sequence"/>
</dbReference>
<proteinExistence type="predicted"/>
<evidence type="ECO:0000313" key="3">
    <source>
        <dbReference type="Proteomes" id="UP000222310"/>
    </source>
</evidence>
<dbReference type="AlphaFoldDB" id="A0A9Q5Z7A9"/>
<evidence type="ECO:0000259" key="1">
    <source>
        <dbReference type="Pfam" id="PF13847"/>
    </source>
</evidence>
<dbReference type="Gene3D" id="3.40.50.150">
    <property type="entry name" value="Vaccinia Virus protein VP39"/>
    <property type="match status" value="1"/>
</dbReference>
<dbReference type="GeneID" id="57093448"/>